<dbReference type="Gene3D" id="3.30.9.20">
    <property type="match status" value="1"/>
</dbReference>
<dbReference type="PANTHER" id="PTHR43476:SF4">
    <property type="entry name" value="BLR0106 PROTEIN"/>
    <property type="match status" value="1"/>
</dbReference>
<dbReference type="STRING" id="417102.CA982_13990"/>
<gene>
    <name evidence="4" type="ORF">CA982_13990</name>
</gene>
<keyword evidence="2" id="KW-0520">NAD</keyword>
<dbReference type="GO" id="GO:0016491">
    <property type="term" value="F:oxidoreductase activity"/>
    <property type="evidence" value="ECO:0007669"/>
    <property type="project" value="UniProtKB-KW"/>
</dbReference>
<dbReference type="InterPro" id="IPR002938">
    <property type="entry name" value="FAD-bd"/>
</dbReference>
<dbReference type="GO" id="GO:0071949">
    <property type="term" value="F:FAD binding"/>
    <property type="evidence" value="ECO:0007669"/>
    <property type="project" value="InterPro"/>
</dbReference>
<evidence type="ECO:0000313" key="4">
    <source>
        <dbReference type="EMBL" id="OUC78073.1"/>
    </source>
</evidence>
<dbReference type="InterPro" id="IPR050631">
    <property type="entry name" value="PheA/TfdB_FAD_monoxygenase"/>
</dbReference>
<comment type="caution">
    <text evidence="4">The sequence shown here is derived from an EMBL/GenBank/DDBJ whole genome shotgun (WGS) entry which is preliminary data.</text>
</comment>
<evidence type="ECO:0000256" key="1">
    <source>
        <dbReference type="ARBA" id="ARBA00023002"/>
    </source>
</evidence>
<evidence type="ECO:0000313" key="5">
    <source>
        <dbReference type="Proteomes" id="UP000194632"/>
    </source>
</evidence>
<evidence type="ECO:0000259" key="3">
    <source>
        <dbReference type="Pfam" id="PF01494"/>
    </source>
</evidence>
<name>A0A243Q8N4_9ACTN</name>
<keyword evidence="5" id="KW-1185">Reference proteome</keyword>
<organism evidence="4 5">
    <name type="scientific">Gordonia lacunae</name>
    <dbReference type="NCBI Taxonomy" id="417102"/>
    <lineage>
        <taxon>Bacteria</taxon>
        <taxon>Bacillati</taxon>
        <taxon>Actinomycetota</taxon>
        <taxon>Actinomycetes</taxon>
        <taxon>Mycobacteriales</taxon>
        <taxon>Gordoniaceae</taxon>
        <taxon>Gordonia</taxon>
    </lineage>
</organism>
<dbReference type="SUPFAM" id="SSF51905">
    <property type="entry name" value="FAD/NAD(P)-binding domain"/>
    <property type="match status" value="1"/>
</dbReference>
<proteinExistence type="predicted"/>
<dbReference type="Gene3D" id="3.50.50.60">
    <property type="entry name" value="FAD/NAD(P)-binding domain"/>
    <property type="match status" value="1"/>
</dbReference>
<reference evidence="4 5" key="1">
    <citation type="submission" date="2017-05" db="EMBL/GenBank/DDBJ databases">
        <title>Biotechnological potential of actinobacteria isolated from South African environments.</title>
        <authorList>
            <person name="Le Roes-Hill M."/>
            <person name="Prins A."/>
            <person name="Durrell K.A."/>
        </authorList>
    </citation>
    <scope>NUCLEOTIDE SEQUENCE [LARGE SCALE GENOMIC DNA]</scope>
    <source>
        <strain evidence="4">BS2</strain>
    </source>
</reference>
<dbReference type="RefSeq" id="WP_086535925.1">
    <property type="nucleotide sequence ID" value="NZ_NGFO01000015.1"/>
</dbReference>
<sequence>MKLDSIAVLGGGPGGLYAARLLKLSHPDAVVTVYEQSTPDSTFGFGVGLASRTQHNLRQADQDSLNGIVAAAYGHEASMRVGDNEVHLSSGEVLAIGRTELLSVLQAFARGVGVNLRFSDRRAVADLDADLIVAADGISSPTRTGLTDDFDPSIAKGDGLYLWCGTDFALPRAIFVPVTTEHGTFVAHAYPYAKDRSTFLIETDEATWKRAGFDISTEETPNSHSDQVSLDYLQEAFKETLQGHPLIGNRTKWTRFRTIRCRRWHTGNVVLIGDAAHTAHYSIGSGTKLAMEDAIALDRSLLEASALDEALENYETARRPAVEHLQAIAERSMAWWDSFPERLDLPVAQLMVAYMTRAGKVSVERFVESTPDVARPGLAAYANVDALEVPSAPEVTAWVLGRPLESSGRRFTDRLAPPRLRTAADTVAVEVTVRPWSEDARKLVENLPSARAYWLTGPDDRETVYDRFDIGERIRRTTGALVVAEVPVGFEGDAAGALVSERIDLVAFYRAD</sequence>
<dbReference type="OrthoDB" id="3169239at2"/>
<protein>
    <submittedName>
        <fullName evidence="4">Oxidoreductase</fullName>
    </submittedName>
</protein>
<dbReference type="PRINTS" id="PR00420">
    <property type="entry name" value="RNGMNOXGNASE"/>
</dbReference>
<dbReference type="EMBL" id="NGFO01000015">
    <property type="protein sequence ID" value="OUC78073.1"/>
    <property type="molecule type" value="Genomic_DNA"/>
</dbReference>
<keyword evidence="1" id="KW-0560">Oxidoreductase</keyword>
<dbReference type="Pfam" id="PF01494">
    <property type="entry name" value="FAD_binding_3"/>
    <property type="match status" value="1"/>
</dbReference>
<accession>A0A243Q8N4</accession>
<dbReference type="AlphaFoldDB" id="A0A243Q8N4"/>
<dbReference type="PANTHER" id="PTHR43476">
    <property type="entry name" value="3-(3-HYDROXY-PHENYL)PROPIONATE/3-HYDROXYCINNAMIC ACID HYDROXYLASE"/>
    <property type="match status" value="1"/>
</dbReference>
<evidence type="ECO:0000256" key="2">
    <source>
        <dbReference type="ARBA" id="ARBA00023027"/>
    </source>
</evidence>
<feature type="domain" description="FAD-binding" evidence="3">
    <location>
        <begin position="99"/>
        <end position="325"/>
    </location>
</feature>
<dbReference type="InterPro" id="IPR036188">
    <property type="entry name" value="FAD/NAD-bd_sf"/>
</dbReference>
<dbReference type="Proteomes" id="UP000194632">
    <property type="component" value="Unassembled WGS sequence"/>
</dbReference>